<keyword evidence="4" id="KW-0175">Coiled coil</keyword>
<dbReference type="GO" id="GO:0005975">
    <property type="term" value="P:carbohydrate metabolic process"/>
    <property type="evidence" value="ECO:0007669"/>
    <property type="project" value="InterPro"/>
</dbReference>
<dbReference type="InterPro" id="IPR006102">
    <property type="entry name" value="Ig-like_GH2"/>
</dbReference>
<accession>B7BE25</accession>
<feature type="signal peptide" evidence="5">
    <location>
        <begin position="1"/>
        <end position="22"/>
    </location>
</feature>
<dbReference type="Pfam" id="PF02836">
    <property type="entry name" value="Glyco_hydro_2_C"/>
    <property type="match status" value="1"/>
</dbReference>
<sequence length="888" mass="100716">MYYMKRNLLIALFLIWASSLFALEQPKFSTAGFYELPNTGREVYSMNLAWRFYKGDVVGTPFATGFDDSGWEVISIPHGLEYLPIEASGCANYQGVAWYRKRFTLDSRLKGKQLFIHFEAIMGKSEVYVNGKLLKKQYGGYLPVILDVTNELDWDGENVIAVKADNSDDPSYPVGKPQNLLDFTYFGGIYRDCWLVAHNKVFITNANYENEVAGGGLFVSFADVSEKSAIVNLKAHVRNLSEKNERVTVTFNLKNKSGEVVKQVFKKVSVRKGKAGYAVASIGIDSPSLWSPETPYLYNLDVTVTTDAGTVVDGYRQRVGIRSIEFKQTKGLWINGKPYDEKLMGTNRHQDFAVLGNALPNSMQWRDAKKLRDAGMKVIRTHYVIDPAFMDACDELGVFALVEVPGWQFWSKEPIFGERVYSDIRNMIRIHRNHASLFFWEPILNETHYPDDFAKNALEICEEEYPYPYSIAACDHGASGDQYYSLLLRPIESKLQPDKTYFIREWGDNVDDWNAQNSDSRVARGWGEVPMLIQAEHYANPSYIKEYPILCYETICNKPKQIVGACFWHSFDHQRGYHADPFYGGIMDAFRQPKTSYYMFMAQRSPEKSDLIADNGPMIHIAHEITPFSPTDVTIYSNCEEIRLTVFKGGKEYVYKKDPNHKGMPSPIITFKDIYHFMEWKAMARAGKQDDAYLLAEGLIGGKVVVSHKRYPSGQADRLVVRLDNENVFLKADGSDVVTVIAEVVDKRGTVKRLNNSHVHFNIQGEGRLLGDASVGMNPVPIIWGSAPVLVQSTTKPGKVRIIASMQNPGQSRPLDGILEFETVANDQKEIFLQEELLGGGKLRSNMKSVVNKSDLERENERLRKELNQLKVREVEKQQTQFGVGIND</sequence>
<protein>
    <submittedName>
        <fullName evidence="10">Glycosyl hydrolase family 2, sugar binding domain protein</fullName>
    </submittedName>
</protein>
<feature type="coiled-coil region" evidence="4">
    <location>
        <begin position="846"/>
        <end position="880"/>
    </location>
</feature>
<dbReference type="InterPro" id="IPR013783">
    <property type="entry name" value="Ig-like_fold"/>
</dbReference>
<feature type="domain" description="Glycoside hydrolase family 2 immunoglobulin-like beta-sandwich" evidence="6">
    <location>
        <begin position="223"/>
        <end position="322"/>
    </location>
</feature>
<evidence type="ECO:0000256" key="4">
    <source>
        <dbReference type="SAM" id="Coils"/>
    </source>
</evidence>
<dbReference type="Gene3D" id="3.20.20.80">
    <property type="entry name" value="Glycosidases"/>
    <property type="match status" value="1"/>
</dbReference>
<dbReference type="SUPFAM" id="SSF51445">
    <property type="entry name" value="(Trans)glycosidases"/>
    <property type="match status" value="1"/>
</dbReference>
<dbReference type="SUPFAM" id="SSF49303">
    <property type="entry name" value="beta-Galactosidase/glucuronidase domain"/>
    <property type="match status" value="1"/>
</dbReference>
<gene>
    <name evidence="10" type="ORF">PRABACTJOHN_03301</name>
</gene>
<dbReference type="InterPro" id="IPR036156">
    <property type="entry name" value="Beta-gal/glucu_dom_sf"/>
</dbReference>
<dbReference type="CAZy" id="GH2">
    <property type="family name" value="Glycoside Hydrolase Family 2"/>
</dbReference>
<feature type="domain" description="Glycosyl hydrolases family 2 sugar binding" evidence="8">
    <location>
        <begin position="83"/>
        <end position="196"/>
    </location>
</feature>
<feature type="chain" id="PRO_5002854283" evidence="5">
    <location>
        <begin position="23"/>
        <end position="888"/>
    </location>
</feature>
<evidence type="ECO:0000256" key="1">
    <source>
        <dbReference type="ARBA" id="ARBA00007401"/>
    </source>
</evidence>
<evidence type="ECO:0000256" key="2">
    <source>
        <dbReference type="ARBA" id="ARBA00022801"/>
    </source>
</evidence>
<dbReference type="InterPro" id="IPR006104">
    <property type="entry name" value="Glyco_hydro_2_N"/>
</dbReference>
<proteinExistence type="inferred from homology"/>
<dbReference type="GO" id="GO:0004553">
    <property type="term" value="F:hydrolase activity, hydrolyzing O-glycosyl compounds"/>
    <property type="evidence" value="ECO:0007669"/>
    <property type="project" value="InterPro"/>
</dbReference>
<keyword evidence="5" id="KW-0732">Signal</keyword>
<feature type="domain" description="Glycoside hydrolase family 2" evidence="9">
    <location>
        <begin position="723"/>
        <end position="807"/>
    </location>
</feature>
<reference evidence="10 11" key="1">
    <citation type="submission" date="2008-10" db="EMBL/GenBank/DDBJ databases">
        <title>Draft genome sequence of Parabacteroides johnsonii (DSM 18315).</title>
        <authorList>
            <person name="Sudarsanam P."/>
            <person name="Ley R."/>
            <person name="Guruge J."/>
            <person name="Turnbaugh P.J."/>
            <person name="Mahowald M."/>
            <person name="Liep D."/>
            <person name="Gordon J."/>
        </authorList>
    </citation>
    <scope>NUCLEOTIDE SEQUENCE [LARGE SCALE GENOMIC DNA]</scope>
    <source>
        <strain evidence="10 11">DSM 18315</strain>
    </source>
</reference>
<dbReference type="Gene3D" id="2.60.40.10">
    <property type="entry name" value="Immunoglobulins"/>
    <property type="match status" value="2"/>
</dbReference>
<dbReference type="Pfam" id="PF18565">
    <property type="entry name" value="Glyco_hydro2_C5"/>
    <property type="match status" value="1"/>
</dbReference>
<dbReference type="STRING" id="537006.PRABACTJOHN_03301"/>
<evidence type="ECO:0000259" key="7">
    <source>
        <dbReference type="Pfam" id="PF02836"/>
    </source>
</evidence>
<keyword evidence="3" id="KW-0326">Glycosidase</keyword>
<keyword evidence="2 10" id="KW-0378">Hydrolase</keyword>
<dbReference type="SUPFAM" id="SSF49785">
    <property type="entry name" value="Galactose-binding domain-like"/>
    <property type="match status" value="1"/>
</dbReference>
<dbReference type="AlphaFoldDB" id="B7BE25"/>
<dbReference type="InterPro" id="IPR008979">
    <property type="entry name" value="Galactose-bd-like_sf"/>
</dbReference>
<evidence type="ECO:0000259" key="9">
    <source>
        <dbReference type="Pfam" id="PF18565"/>
    </source>
</evidence>
<dbReference type="Gene3D" id="2.60.120.260">
    <property type="entry name" value="Galactose-binding domain-like"/>
    <property type="match status" value="1"/>
</dbReference>
<dbReference type="EMBL" id="ABYH01000351">
    <property type="protein sequence ID" value="EEC95306.1"/>
    <property type="molecule type" value="Genomic_DNA"/>
</dbReference>
<evidence type="ECO:0000256" key="3">
    <source>
        <dbReference type="ARBA" id="ARBA00023295"/>
    </source>
</evidence>
<dbReference type="HOGENOM" id="CLU_006501_5_1_10"/>
<dbReference type="Pfam" id="PF00703">
    <property type="entry name" value="Glyco_hydro_2"/>
    <property type="match status" value="1"/>
</dbReference>
<comment type="similarity">
    <text evidence="1">Belongs to the glycosyl hydrolase 2 family.</text>
</comment>
<evidence type="ECO:0000313" key="11">
    <source>
        <dbReference type="Proteomes" id="UP000005510"/>
    </source>
</evidence>
<reference evidence="10 11" key="2">
    <citation type="submission" date="2008-10" db="EMBL/GenBank/DDBJ databases">
        <authorList>
            <person name="Fulton L."/>
            <person name="Clifton S."/>
            <person name="Fulton B."/>
            <person name="Xu J."/>
            <person name="Minx P."/>
            <person name="Pepin K.H."/>
            <person name="Johnson M."/>
            <person name="Bhonagiri V."/>
            <person name="Nash W.E."/>
            <person name="Mardis E.R."/>
            <person name="Wilson R.K."/>
        </authorList>
    </citation>
    <scope>NUCLEOTIDE SEQUENCE [LARGE SCALE GENOMIC DNA]</scope>
    <source>
        <strain evidence="10 11">DSM 18315</strain>
    </source>
</reference>
<name>B7BE25_9BACT</name>
<dbReference type="PANTHER" id="PTHR42732:SF1">
    <property type="entry name" value="BETA-MANNOSIDASE"/>
    <property type="match status" value="1"/>
</dbReference>
<organism evidence="10 11">
    <name type="scientific">Parabacteroides johnsonii DSM 18315</name>
    <dbReference type="NCBI Taxonomy" id="537006"/>
    <lineage>
        <taxon>Bacteria</taxon>
        <taxon>Pseudomonadati</taxon>
        <taxon>Bacteroidota</taxon>
        <taxon>Bacteroidia</taxon>
        <taxon>Bacteroidales</taxon>
        <taxon>Tannerellaceae</taxon>
        <taxon>Parabacteroides</taxon>
    </lineage>
</organism>
<comment type="caution">
    <text evidence="10">The sequence shown here is derived from an EMBL/GenBank/DDBJ whole genome shotgun (WGS) entry which is preliminary data.</text>
</comment>
<dbReference type="InterPro" id="IPR040605">
    <property type="entry name" value="Glyco_hydro2_dom5"/>
</dbReference>
<dbReference type="Proteomes" id="UP000005510">
    <property type="component" value="Unassembled WGS sequence"/>
</dbReference>
<evidence type="ECO:0000259" key="6">
    <source>
        <dbReference type="Pfam" id="PF00703"/>
    </source>
</evidence>
<evidence type="ECO:0000256" key="5">
    <source>
        <dbReference type="SAM" id="SignalP"/>
    </source>
</evidence>
<dbReference type="InterPro" id="IPR051913">
    <property type="entry name" value="GH2_Domain-Containing"/>
</dbReference>
<feature type="domain" description="Glycoside hydrolase family 2 catalytic" evidence="7">
    <location>
        <begin position="330"/>
        <end position="454"/>
    </location>
</feature>
<dbReference type="InterPro" id="IPR017853">
    <property type="entry name" value="GH"/>
</dbReference>
<dbReference type="InterPro" id="IPR006103">
    <property type="entry name" value="Glyco_hydro_2_cat"/>
</dbReference>
<evidence type="ECO:0000313" key="10">
    <source>
        <dbReference type="EMBL" id="EEC95306.1"/>
    </source>
</evidence>
<dbReference type="Pfam" id="PF02837">
    <property type="entry name" value="Glyco_hydro_2_N"/>
    <property type="match status" value="1"/>
</dbReference>
<dbReference type="PANTHER" id="PTHR42732">
    <property type="entry name" value="BETA-GALACTOSIDASE"/>
    <property type="match status" value="1"/>
</dbReference>
<evidence type="ECO:0000259" key="8">
    <source>
        <dbReference type="Pfam" id="PF02837"/>
    </source>
</evidence>